<dbReference type="EMBL" id="JAMQOP010000005">
    <property type="protein sequence ID" value="MDS0300923.1"/>
    <property type="molecule type" value="Genomic_DNA"/>
</dbReference>
<keyword evidence="3" id="KW-1185">Reference proteome</keyword>
<dbReference type="Proteomes" id="UP001257060">
    <property type="component" value="Unassembled WGS sequence"/>
</dbReference>
<comment type="caution">
    <text evidence="2">The sequence shown here is derived from an EMBL/GenBank/DDBJ whole genome shotgun (WGS) entry which is preliminary data.</text>
</comment>
<gene>
    <name evidence="2" type="ORF">NDI76_19430</name>
</gene>
<organism evidence="2 3">
    <name type="scientific">Halogeometricum salsisoli</name>
    <dbReference type="NCBI Taxonomy" id="2950536"/>
    <lineage>
        <taxon>Archaea</taxon>
        <taxon>Methanobacteriati</taxon>
        <taxon>Methanobacteriota</taxon>
        <taxon>Stenosarchaea group</taxon>
        <taxon>Halobacteria</taxon>
        <taxon>Halobacteriales</taxon>
        <taxon>Haloferacaceae</taxon>
        <taxon>Halogeometricum</taxon>
    </lineage>
</organism>
<dbReference type="SMART" id="SM00950">
    <property type="entry name" value="Piwi"/>
    <property type="match status" value="1"/>
</dbReference>
<reference evidence="2 3" key="1">
    <citation type="submission" date="2022-06" db="EMBL/GenBank/DDBJ databases">
        <title>Halogeometricum sp. a new haloarchaeum isolate from saline soil.</title>
        <authorList>
            <person name="Strakova D."/>
            <person name="Galisteo C."/>
            <person name="Sanchez-Porro C."/>
            <person name="Ventosa A."/>
        </authorList>
    </citation>
    <scope>NUCLEOTIDE SEQUENCE [LARGE SCALE GENOMIC DNA]</scope>
    <source>
        <strain evidence="2 3">S1BR25-6</strain>
    </source>
</reference>
<dbReference type="InterPro" id="IPR012337">
    <property type="entry name" value="RNaseH-like_sf"/>
</dbReference>
<dbReference type="PROSITE" id="PS50822">
    <property type="entry name" value="PIWI"/>
    <property type="match status" value="1"/>
</dbReference>
<name>A0ABU2GLJ1_9EURY</name>
<dbReference type="Gene3D" id="3.40.50.2300">
    <property type="match status" value="1"/>
</dbReference>
<dbReference type="SUPFAM" id="SSF50249">
    <property type="entry name" value="Nucleic acid-binding proteins"/>
    <property type="match status" value="1"/>
</dbReference>
<evidence type="ECO:0000313" key="3">
    <source>
        <dbReference type="Proteomes" id="UP001257060"/>
    </source>
</evidence>
<dbReference type="InterPro" id="IPR036397">
    <property type="entry name" value="RNaseH_sf"/>
</dbReference>
<feature type="domain" description="Piwi" evidence="1">
    <location>
        <begin position="544"/>
        <end position="697"/>
    </location>
</feature>
<dbReference type="Pfam" id="PF02171">
    <property type="entry name" value="Piwi"/>
    <property type="match status" value="1"/>
</dbReference>
<proteinExistence type="predicted"/>
<evidence type="ECO:0000313" key="2">
    <source>
        <dbReference type="EMBL" id="MDS0300923.1"/>
    </source>
</evidence>
<dbReference type="InterPro" id="IPR012340">
    <property type="entry name" value="NA-bd_OB-fold"/>
</dbReference>
<dbReference type="Gene3D" id="2.40.50.140">
    <property type="entry name" value="Nucleic acid-binding proteins"/>
    <property type="match status" value="1"/>
</dbReference>
<dbReference type="Gene3D" id="3.30.420.10">
    <property type="entry name" value="Ribonuclease H-like superfamily/Ribonuclease H"/>
    <property type="match status" value="1"/>
</dbReference>
<protein>
    <recommendedName>
        <fullName evidence="1">Piwi domain-containing protein</fullName>
    </recommendedName>
</protein>
<accession>A0ABU2GLJ1</accession>
<evidence type="ECO:0000259" key="1">
    <source>
        <dbReference type="PROSITE" id="PS50822"/>
    </source>
</evidence>
<dbReference type="InterPro" id="IPR003165">
    <property type="entry name" value="Piwi"/>
</dbReference>
<dbReference type="RefSeq" id="WP_310925844.1">
    <property type="nucleotide sequence ID" value="NZ_JAMQOP010000005.1"/>
</dbReference>
<dbReference type="SUPFAM" id="SSF53098">
    <property type="entry name" value="Ribonuclease H-like"/>
    <property type="match status" value="1"/>
</dbReference>
<sequence length="843" mass="94420">MTTQADIEDKKPIDIRVHIISELDCPSPQMAMRFRVQDTDENEFPFTVWKNNALSDYAWQEGQWYKLENARGNEFRGQLSLNGSSSLMATPIEEPTDVGDADSTPQLFDSLTEGYPYLTLFPLGRNLATLTVYEYQIEAIDTFDQSPMQETYRLAAYLRKNNAAAVTHARTMTVIATSPLNTDLPGPFSLTSEQKTELKATDESDRRKLERLLQQLLKDAVDQKQYRPDRINRIVAREPVIKGSNGLYEACRAYGLRLEILPTGNVFVGVEVRHHARSQVTLDEYIDRTGTAPADLAGTHVEHDPDHYDVPGSGTLEGFVETRFTDLLPDLGNQSLADWYEQKRRIPESTLDDLRAENPQLVEIKYNPTDDETRIHVPHLLRVAPRKEAVKAVAPVFHRQWDAAAKLLPDDRFSLSAEFIAHLDTLSEIDATIDPTPVGPSRSFFSATIDRSDNLLFGNGQTADVPSRGLGDYGIHERPESFHVHYLVPERFTPEFKSFRTQFENQLDRAKCTPDSVTYHEYQLGSALDYNEVTASLADASCDAVLAVVPAPDNEFICNGTIDDPYGEFKKAFGKQSTPTQMVTAENLDSQWVHRNTALGLIAGAGGIPWCVKDMPGDADCFIGLDATYDREKGQFLGASANVVLANGTVFVSKSQSLQSGETFDEDAIVDILKDIHREFVRRKGRSPAHIVIHRDGRLFEDAETILEPFDETDIEIDIVDVRKSGAPRAALRMNESFQIDEKGRLFIEQGGDYGFLTTTGRPEFDESAGLGTPRTLRVVRRAGDTDLQTLLEQIYWLSESHVGSAQRSTRLPISTYYADRCAEHARKGYLVNGELIHGLPYL</sequence>